<reference evidence="2" key="1">
    <citation type="journal article" date="2022" name="Mol. Ecol. Resour.">
        <title>The genomes of chicory, endive, great burdock and yacon provide insights into Asteraceae palaeo-polyploidization history and plant inulin production.</title>
        <authorList>
            <person name="Fan W."/>
            <person name="Wang S."/>
            <person name="Wang H."/>
            <person name="Wang A."/>
            <person name="Jiang F."/>
            <person name="Liu H."/>
            <person name="Zhao H."/>
            <person name="Xu D."/>
            <person name="Zhang Y."/>
        </authorList>
    </citation>
    <scope>NUCLEOTIDE SEQUENCE [LARGE SCALE GENOMIC DNA]</scope>
    <source>
        <strain evidence="2">cv. Yunnan</strain>
    </source>
</reference>
<keyword evidence="2" id="KW-1185">Reference proteome</keyword>
<dbReference type="EMBL" id="CM042028">
    <property type="protein sequence ID" value="KAI3797954.1"/>
    <property type="molecule type" value="Genomic_DNA"/>
</dbReference>
<accession>A0ACB9HQ74</accession>
<reference evidence="1 2" key="2">
    <citation type="journal article" date="2022" name="Mol. Ecol. Resour.">
        <title>The genomes of chicory, endive, great burdock and yacon provide insights into Asteraceae paleo-polyploidization history and plant inulin production.</title>
        <authorList>
            <person name="Fan W."/>
            <person name="Wang S."/>
            <person name="Wang H."/>
            <person name="Wang A."/>
            <person name="Jiang F."/>
            <person name="Liu H."/>
            <person name="Zhao H."/>
            <person name="Xu D."/>
            <person name="Zhang Y."/>
        </authorList>
    </citation>
    <scope>NUCLEOTIDE SEQUENCE [LARGE SCALE GENOMIC DNA]</scope>
    <source>
        <strain evidence="2">cv. Yunnan</strain>
        <tissue evidence="1">Leaves</tissue>
    </source>
</reference>
<protein>
    <submittedName>
        <fullName evidence="1">Uncharacterized protein</fullName>
    </submittedName>
</protein>
<name>A0ACB9HQ74_9ASTR</name>
<evidence type="ECO:0000313" key="1">
    <source>
        <dbReference type="EMBL" id="KAI3797954.1"/>
    </source>
</evidence>
<organism evidence="1 2">
    <name type="scientific">Smallanthus sonchifolius</name>
    <dbReference type="NCBI Taxonomy" id="185202"/>
    <lineage>
        <taxon>Eukaryota</taxon>
        <taxon>Viridiplantae</taxon>
        <taxon>Streptophyta</taxon>
        <taxon>Embryophyta</taxon>
        <taxon>Tracheophyta</taxon>
        <taxon>Spermatophyta</taxon>
        <taxon>Magnoliopsida</taxon>
        <taxon>eudicotyledons</taxon>
        <taxon>Gunneridae</taxon>
        <taxon>Pentapetalae</taxon>
        <taxon>asterids</taxon>
        <taxon>campanulids</taxon>
        <taxon>Asterales</taxon>
        <taxon>Asteraceae</taxon>
        <taxon>Asteroideae</taxon>
        <taxon>Heliantheae alliance</taxon>
        <taxon>Millerieae</taxon>
        <taxon>Smallanthus</taxon>
    </lineage>
</organism>
<evidence type="ECO:0000313" key="2">
    <source>
        <dbReference type="Proteomes" id="UP001056120"/>
    </source>
</evidence>
<proteinExistence type="predicted"/>
<comment type="caution">
    <text evidence="1">The sequence shown here is derived from an EMBL/GenBank/DDBJ whole genome shotgun (WGS) entry which is preliminary data.</text>
</comment>
<gene>
    <name evidence="1" type="ORF">L1987_33219</name>
</gene>
<sequence>MISTGENSRSAAKLQIEHEPEKIGVLGLGLGFVPILDISEMDLSRNDWMLSGQGLESEAGHEDLNGVLRKLSRVSMAVFGEEDMPEKVMTLQLLIDLALTASEGVRQVVA</sequence>
<dbReference type="Proteomes" id="UP001056120">
    <property type="component" value="Linkage Group LG11"/>
</dbReference>